<dbReference type="InterPro" id="IPR050155">
    <property type="entry name" value="HAD-like_hydrolase_sf"/>
</dbReference>
<comment type="similarity">
    <text evidence="4">Belongs to the HAD-like hydrolase superfamily. PhnX family.</text>
</comment>
<comment type="function">
    <text evidence="4">Involved in phosphonate degradation.</text>
</comment>
<dbReference type="PANTHER" id="PTHR43434">
    <property type="entry name" value="PHOSPHOGLYCOLATE PHOSPHATASE"/>
    <property type="match status" value="1"/>
</dbReference>
<dbReference type="GO" id="GO:0008967">
    <property type="term" value="F:phosphoglycolate phosphatase activity"/>
    <property type="evidence" value="ECO:0007669"/>
    <property type="project" value="TreeGrafter"/>
</dbReference>
<organism evidence="5 6">
    <name type="scientific">Lysinibacillus capsici</name>
    <dbReference type="NCBI Taxonomy" id="2115968"/>
    <lineage>
        <taxon>Bacteria</taxon>
        <taxon>Bacillati</taxon>
        <taxon>Bacillota</taxon>
        <taxon>Bacilli</taxon>
        <taxon>Bacillales</taxon>
        <taxon>Bacillaceae</taxon>
        <taxon>Lysinibacillus</taxon>
    </lineage>
</organism>
<proteinExistence type="inferred from homology"/>
<evidence type="ECO:0000313" key="6">
    <source>
        <dbReference type="Proteomes" id="UP000251431"/>
    </source>
</evidence>
<dbReference type="GO" id="GO:0050194">
    <property type="term" value="F:phosphonoacetaldehyde hydrolase activity"/>
    <property type="evidence" value="ECO:0007669"/>
    <property type="project" value="UniProtKB-UniRule"/>
</dbReference>
<feature type="active site" description="Nucleophile" evidence="4">
    <location>
        <position position="9"/>
    </location>
</feature>
<dbReference type="SFLD" id="SFLDG01135">
    <property type="entry name" value="C1.5.6:_HAD__Beta-PGM__Phospha"/>
    <property type="match status" value="1"/>
</dbReference>
<keyword evidence="2 4" id="KW-0460">Magnesium</keyword>
<dbReference type="InterPro" id="IPR023198">
    <property type="entry name" value="PGP-like_dom2"/>
</dbReference>
<comment type="subunit">
    <text evidence="4">Homodimer.</text>
</comment>
<dbReference type="InterPro" id="IPR006323">
    <property type="entry name" value="Phosphonoacetald_hydro"/>
</dbReference>
<dbReference type="SFLD" id="SFLDS00003">
    <property type="entry name" value="Haloacid_Dehalogenase"/>
    <property type="match status" value="1"/>
</dbReference>
<dbReference type="EMBL" id="UAQE01000001">
    <property type="protein sequence ID" value="SPT99669.1"/>
    <property type="molecule type" value="Genomic_DNA"/>
</dbReference>
<dbReference type="InterPro" id="IPR036412">
    <property type="entry name" value="HAD-like_sf"/>
</dbReference>
<dbReference type="GO" id="GO:0005829">
    <property type="term" value="C:cytosol"/>
    <property type="evidence" value="ECO:0007669"/>
    <property type="project" value="TreeGrafter"/>
</dbReference>
<evidence type="ECO:0000256" key="2">
    <source>
        <dbReference type="ARBA" id="ARBA00022842"/>
    </source>
</evidence>
<dbReference type="SFLD" id="SFLDG01129">
    <property type="entry name" value="C1.5:_HAD__Beta-PGM__Phosphata"/>
    <property type="match status" value="1"/>
</dbReference>
<dbReference type="InterPro" id="IPR023214">
    <property type="entry name" value="HAD_sf"/>
</dbReference>
<evidence type="ECO:0000256" key="1">
    <source>
        <dbReference type="ARBA" id="ARBA00022801"/>
    </source>
</evidence>
<dbReference type="RefSeq" id="WP_066037207.1">
    <property type="nucleotide sequence ID" value="NZ_JARSIC010000007.1"/>
</dbReference>
<name>A0A2X0XL34_9BACI</name>
<dbReference type="GO" id="GO:0019700">
    <property type="term" value="P:organic phosphonate catabolic process"/>
    <property type="evidence" value="ECO:0007669"/>
    <property type="project" value="InterPro"/>
</dbReference>
<dbReference type="NCBIfam" id="TIGR01422">
    <property type="entry name" value="phosphonatase"/>
    <property type="match status" value="1"/>
</dbReference>
<feature type="binding site" evidence="4">
    <location>
        <position position="9"/>
    </location>
    <ligand>
        <name>Mg(2+)</name>
        <dbReference type="ChEBI" id="CHEBI:18420"/>
    </ligand>
</feature>
<accession>A0A2X0XL34</accession>
<dbReference type="EC" id="3.11.1.1" evidence="4"/>
<keyword evidence="3 4" id="KW-0704">Schiff base</keyword>
<keyword evidence="4" id="KW-0479">Metal-binding</keyword>
<dbReference type="SUPFAM" id="SSF56784">
    <property type="entry name" value="HAD-like"/>
    <property type="match status" value="1"/>
</dbReference>
<sequence length="270" mass="30385">MKIETVILDWAGTAVDFGCFAPVNVFLTIFEDAGVIVTLEEARKPMGMLKIDHIRTMLEMPRIKAEWHRVHGQSFTEKDVHVLYNHFETKLMESLATYTDPIQHVKTTVQQLRDAGIRIGSTTGYTDAMMEVVTKHAADKGYQPDFLVTPTQVGDKGRPYPYMIFKNMEALGSQATKQVVKVGDTTSDIKEALNAGVWAVGVIIGSSEMGLSEEEFNALSSEEQQQIIEKTKCVFEESDAHYTIETMEELPALIETINARLNMDRQLEYK</sequence>
<dbReference type="Proteomes" id="UP000251431">
    <property type="component" value="Unassembled WGS sequence"/>
</dbReference>
<keyword evidence="1 4" id="KW-0378">Hydrolase</keyword>
<evidence type="ECO:0000313" key="5">
    <source>
        <dbReference type="EMBL" id="SPT99669.1"/>
    </source>
</evidence>
<feature type="binding site" evidence="4">
    <location>
        <position position="184"/>
    </location>
    <ligand>
        <name>Mg(2+)</name>
        <dbReference type="ChEBI" id="CHEBI:18420"/>
    </ligand>
</feature>
<dbReference type="AlphaFoldDB" id="A0A2X0XL34"/>
<dbReference type="Pfam" id="PF00702">
    <property type="entry name" value="Hydrolase"/>
    <property type="match status" value="1"/>
</dbReference>
<feature type="active site" description="Schiff-base intermediate with substrate" evidence="4">
    <location>
        <position position="50"/>
    </location>
</feature>
<evidence type="ECO:0000256" key="4">
    <source>
        <dbReference type="HAMAP-Rule" id="MF_01375"/>
    </source>
</evidence>
<protein>
    <recommendedName>
        <fullName evidence="4">Phosphonoacetaldehyde hydrolase</fullName>
        <shortName evidence="4">Phosphonatase</shortName>
        <ecNumber evidence="4">3.11.1.1</ecNumber>
    </recommendedName>
    <alternativeName>
        <fullName evidence="4">Phosphonoacetaldehyde phosphonohydrolase</fullName>
    </alternativeName>
</protein>
<gene>
    <name evidence="4 5" type="primary">phnX</name>
    <name evidence="5" type="ORF">NCTC7582_02546</name>
</gene>
<dbReference type="Gene3D" id="3.40.50.1000">
    <property type="entry name" value="HAD superfamily/HAD-like"/>
    <property type="match status" value="1"/>
</dbReference>
<dbReference type="GO" id="GO:0006281">
    <property type="term" value="P:DNA repair"/>
    <property type="evidence" value="ECO:0007669"/>
    <property type="project" value="TreeGrafter"/>
</dbReference>
<dbReference type="STRING" id="1421.A2J09_00490"/>
<feature type="binding site" evidence="4">
    <location>
        <position position="11"/>
    </location>
    <ligand>
        <name>Mg(2+)</name>
        <dbReference type="ChEBI" id="CHEBI:18420"/>
    </ligand>
</feature>
<dbReference type="PANTHER" id="PTHR43434:SF19">
    <property type="entry name" value="PHOSPHONOACETALDEHYDE HYDROLASE"/>
    <property type="match status" value="1"/>
</dbReference>
<reference evidence="5 6" key="1">
    <citation type="submission" date="2018-06" db="EMBL/GenBank/DDBJ databases">
        <authorList>
            <consortium name="Pathogen Informatics"/>
            <person name="Doyle S."/>
        </authorList>
    </citation>
    <scope>NUCLEOTIDE SEQUENCE [LARGE SCALE GENOMIC DNA]</scope>
    <source>
        <strain evidence="5 6">NCTC7582</strain>
    </source>
</reference>
<comment type="catalytic activity">
    <reaction evidence="4">
        <text>phosphonoacetaldehyde + H2O = acetaldehyde + phosphate + H(+)</text>
        <dbReference type="Rhea" id="RHEA:18905"/>
        <dbReference type="ChEBI" id="CHEBI:15343"/>
        <dbReference type="ChEBI" id="CHEBI:15377"/>
        <dbReference type="ChEBI" id="CHEBI:15378"/>
        <dbReference type="ChEBI" id="CHEBI:43474"/>
        <dbReference type="ChEBI" id="CHEBI:58383"/>
        <dbReference type="EC" id="3.11.1.1"/>
    </reaction>
</comment>
<dbReference type="GO" id="GO:0000287">
    <property type="term" value="F:magnesium ion binding"/>
    <property type="evidence" value="ECO:0007669"/>
    <property type="project" value="UniProtKB-UniRule"/>
</dbReference>
<comment type="cofactor">
    <cofactor evidence="4">
        <name>Mg(2+)</name>
        <dbReference type="ChEBI" id="CHEBI:18420"/>
    </cofactor>
    <text evidence="4">Binds 1 Mg(2+) ion per subunit.</text>
</comment>
<dbReference type="CDD" id="cd02586">
    <property type="entry name" value="HAD_PHN"/>
    <property type="match status" value="1"/>
</dbReference>
<dbReference type="HAMAP" id="MF_01375">
    <property type="entry name" value="PhnX"/>
    <property type="match status" value="1"/>
</dbReference>
<dbReference type="Gene3D" id="1.10.150.240">
    <property type="entry name" value="Putative phosphatase, domain 2"/>
    <property type="match status" value="1"/>
</dbReference>
<evidence type="ECO:0000256" key="3">
    <source>
        <dbReference type="ARBA" id="ARBA00023270"/>
    </source>
</evidence>